<keyword evidence="1" id="KW-0812">Transmembrane</keyword>
<feature type="transmembrane region" description="Helical" evidence="1">
    <location>
        <begin position="109"/>
        <end position="130"/>
    </location>
</feature>
<sequence>MELMTERIESIKAGAIGGLSVAVAWGVTSLGNQLMLSSGVESWAIFPEWQRLWLSGASAGVAGFLFGVTYRYIIRDDVNPHLKSGAVFAFGLVRGLAQVEVGLSNPNTLLPVAVMASESILMFAVARVLLDAAIARHWVKPFSSF</sequence>
<dbReference type="RefSeq" id="WP_368004656.1">
    <property type="nucleotide sequence ID" value="NZ_JAMXFF010000001.1"/>
</dbReference>
<comment type="caution">
    <text evidence="2">The sequence shown here is derived from an EMBL/GenBank/DDBJ whole genome shotgun (WGS) entry which is preliminary data.</text>
</comment>
<accession>A0ABT2MJK9</accession>
<evidence type="ECO:0000313" key="3">
    <source>
        <dbReference type="Proteomes" id="UP001525890"/>
    </source>
</evidence>
<keyword evidence="1" id="KW-0472">Membrane</keyword>
<organism evidence="2 3">
    <name type="scientific">Laspinema palackyanum D2a</name>
    <dbReference type="NCBI Taxonomy" id="2953684"/>
    <lineage>
        <taxon>Bacteria</taxon>
        <taxon>Bacillati</taxon>
        <taxon>Cyanobacteriota</taxon>
        <taxon>Cyanophyceae</taxon>
        <taxon>Oscillatoriophycideae</taxon>
        <taxon>Oscillatoriales</taxon>
        <taxon>Laspinemataceae</taxon>
        <taxon>Laspinema</taxon>
        <taxon>Laspinema palackyanum</taxon>
    </lineage>
</organism>
<evidence type="ECO:0000313" key="2">
    <source>
        <dbReference type="EMBL" id="MCT7964903.1"/>
    </source>
</evidence>
<evidence type="ECO:0000256" key="1">
    <source>
        <dbReference type="SAM" id="Phobius"/>
    </source>
</evidence>
<feature type="transmembrane region" description="Helical" evidence="1">
    <location>
        <begin position="52"/>
        <end position="73"/>
    </location>
</feature>
<reference evidence="2 3" key="1">
    <citation type="journal article" date="2022" name="Front. Microbiol.">
        <title>High genomic differentiation and limited gene flow indicate recent cryptic speciation within the genus Laspinema (cyanobacteria).</title>
        <authorList>
            <person name="Stanojkovic A."/>
            <person name="Skoupy S."/>
            <person name="Skaloud P."/>
            <person name="Dvorak P."/>
        </authorList>
    </citation>
    <scope>NUCLEOTIDE SEQUENCE [LARGE SCALE GENOMIC DNA]</scope>
    <source>
        <strain evidence="2 3">D2a</strain>
    </source>
</reference>
<dbReference type="PANTHER" id="PTHR36383:SF1">
    <property type="entry name" value="PROTEIN, PUTATIVE-RELATED"/>
    <property type="match status" value="1"/>
</dbReference>
<dbReference type="PANTHER" id="PTHR36383">
    <property type="entry name" value="OS09G0529350 PROTEIN"/>
    <property type="match status" value="1"/>
</dbReference>
<dbReference type="Proteomes" id="UP001525890">
    <property type="component" value="Unassembled WGS sequence"/>
</dbReference>
<feature type="transmembrane region" description="Helical" evidence="1">
    <location>
        <begin position="85"/>
        <end position="103"/>
    </location>
</feature>
<proteinExistence type="predicted"/>
<keyword evidence="1" id="KW-1133">Transmembrane helix</keyword>
<name>A0ABT2MJK9_9CYAN</name>
<protein>
    <submittedName>
        <fullName evidence="2">Uncharacterized protein</fullName>
    </submittedName>
</protein>
<keyword evidence="3" id="KW-1185">Reference proteome</keyword>
<gene>
    <name evidence="2" type="ORF">NG799_00980</name>
</gene>
<feature type="transmembrane region" description="Helical" evidence="1">
    <location>
        <begin position="12"/>
        <end position="32"/>
    </location>
</feature>
<dbReference type="EMBL" id="JAMXFF010000001">
    <property type="protein sequence ID" value="MCT7964903.1"/>
    <property type="molecule type" value="Genomic_DNA"/>
</dbReference>